<comment type="similarity">
    <text evidence="2">Belongs to the protein prenyltransferase subunit beta family.</text>
</comment>
<proteinExistence type="inferred from homology"/>
<keyword evidence="3" id="KW-0637">Prenyltransferase</keyword>
<evidence type="ECO:0000259" key="10">
    <source>
        <dbReference type="Pfam" id="PF00432"/>
    </source>
</evidence>
<evidence type="ECO:0000256" key="3">
    <source>
        <dbReference type="ARBA" id="ARBA00022602"/>
    </source>
</evidence>
<comment type="caution">
    <text evidence="11">The sequence shown here is derived from an EMBL/GenBank/DDBJ whole genome shotgun (WGS) entry which is preliminary data.</text>
</comment>
<dbReference type="PANTHER" id="PTHR11774">
    <property type="entry name" value="GERANYLGERANYL TRANSFERASE TYPE BETA SUBUNIT"/>
    <property type="match status" value="1"/>
</dbReference>
<dbReference type="CDD" id="cd00688">
    <property type="entry name" value="ISOPREN_C2_like"/>
    <property type="match status" value="1"/>
</dbReference>
<dbReference type="SUPFAM" id="SSF48239">
    <property type="entry name" value="Terpenoid cyclases/Protein prenyltransferases"/>
    <property type="match status" value="1"/>
</dbReference>
<keyword evidence="12" id="KW-1185">Reference proteome</keyword>
<feature type="domain" description="Prenyltransferase alpha-alpha toroid" evidence="10">
    <location>
        <begin position="177"/>
        <end position="318"/>
    </location>
</feature>
<dbReference type="RefSeq" id="WP_283435579.1">
    <property type="nucleotide sequence ID" value="NZ_FXUG01000028.1"/>
</dbReference>
<evidence type="ECO:0000256" key="1">
    <source>
        <dbReference type="ARBA" id="ARBA00001947"/>
    </source>
</evidence>
<evidence type="ECO:0000313" key="12">
    <source>
        <dbReference type="Proteomes" id="UP001158067"/>
    </source>
</evidence>
<evidence type="ECO:0000313" key="11">
    <source>
        <dbReference type="EMBL" id="SMP78892.1"/>
    </source>
</evidence>
<evidence type="ECO:0000256" key="5">
    <source>
        <dbReference type="ARBA" id="ARBA00022723"/>
    </source>
</evidence>
<name>A0ABY1QVC7_9BACT</name>
<protein>
    <recommendedName>
        <fullName evidence="8">Geranylgeranyl transferase type II subunit beta</fullName>
    </recommendedName>
    <alternativeName>
        <fullName evidence="9">Type II protein geranyl-geranyltransferase subunit beta</fullName>
    </alternativeName>
</protein>
<keyword evidence="6" id="KW-0677">Repeat</keyword>
<comment type="cofactor">
    <cofactor evidence="1">
        <name>Zn(2+)</name>
        <dbReference type="ChEBI" id="CHEBI:29105"/>
    </cofactor>
</comment>
<reference evidence="11 12" key="1">
    <citation type="submission" date="2017-05" db="EMBL/GenBank/DDBJ databases">
        <authorList>
            <person name="Varghese N."/>
            <person name="Submissions S."/>
        </authorList>
    </citation>
    <scope>NUCLEOTIDE SEQUENCE [LARGE SCALE GENOMIC DNA]</scope>
    <source>
        <strain evidence="11 12">DSM 25457</strain>
    </source>
</reference>
<evidence type="ECO:0000256" key="4">
    <source>
        <dbReference type="ARBA" id="ARBA00022679"/>
    </source>
</evidence>
<keyword evidence="7" id="KW-0862">Zinc</keyword>
<keyword evidence="5" id="KW-0479">Metal-binding</keyword>
<evidence type="ECO:0000256" key="6">
    <source>
        <dbReference type="ARBA" id="ARBA00022737"/>
    </source>
</evidence>
<accession>A0ABY1QVC7</accession>
<organism evidence="11 12">
    <name type="scientific">Neorhodopirellula lusitana</name>
    <dbReference type="NCBI Taxonomy" id="445327"/>
    <lineage>
        <taxon>Bacteria</taxon>
        <taxon>Pseudomonadati</taxon>
        <taxon>Planctomycetota</taxon>
        <taxon>Planctomycetia</taxon>
        <taxon>Pirellulales</taxon>
        <taxon>Pirellulaceae</taxon>
        <taxon>Neorhodopirellula</taxon>
    </lineage>
</organism>
<evidence type="ECO:0000256" key="2">
    <source>
        <dbReference type="ARBA" id="ARBA00010497"/>
    </source>
</evidence>
<evidence type="ECO:0000256" key="7">
    <source>
        <dbReference type="ARBA" id="ARBA00022833"/>
    </source>
</evidence>
<evidence type="ECO:0000256" key="9">
    <source>
        <dbReference type="ARBA" id="ARBA00032766"/>
    </source>
</evidence>
<dbReference type="Gene3D" id="1.50.10.20">
    <property type="match status" value="1"/>
</dbReference>
<dbReference type="Proteomes" id="UP001158067">
    <property type="component" value="Unassembled WGS sequence"/>
</dbReference>
<dbReference type="EMBL" id="FXUG01000028">
    <property type="protein sequence ID" value="SMP78892.1"/>
    <property type="molecule type" value="Genomic_DNA"/>
</dbReference>
<keyword evidence="4" id="KW-0808">Transferase</keyword>
<evidence type="ECO:0000256" key="8">
    <source>
        <dbReference type="ARBA" id="ARBA00030816"/>
    </source>
</evidence>
<dbReference type="InterPro" id="IPR045089">
    <property type="entry name" value="PGGT1B-like"/>
</dbReference>
<dbReference type="InterPro" id="IPR008930">
    <property type="entry name" value="Terpenoid_cyclase/PrenylTrfase"/>
</dbReference>
<feature type="domain" description="Prenyltransferase alpha-alpha toroid" evidence="10">
    <location>
        <begin position="10"/>
        <end position="91"/>
    </location>
</feature>
<dbReference type="InterPro" id="IPR001330">
    <property type="entry name" value="Prenyltrans"/>
</dbReference>
<dbReference type="Pfam" id="PF00432">
    <property type="entry name" value="Prenyltrans"/>
    <property type="match status" value="2"/>
</dbReference>
<gene>
    <name evidence="11" type="ORF">SAMN06265222_12831</name>
</gene>
<dbReference type="PANTHER" id="PTHR11774:SF11">
    <property type="entry name" value="GERANYLGERANYL TRANSFERASE TYPE-2 SUBUNIT BETA"/>
    <property type="match status" value="1"/>
</dbReference>
<sequence length="708" mass="79420">MIDQSSGKISRRMALQSFALAGCVGLTGGRVNAAETDFQNYLMGLRKPDGGFGWSDQPGSHLVATHAVVGCCVALQIKLTNIEMLAEFVRRKHSAARKPPEQKYRDFDLQQIETLQWLGQDVSPLNATVAAWKAPVPYAKQYEKHAYPVLRRQVATLLCRDRLDLPWDDLNEPMRLYMNQRRRPNGSFNNTPNTDGSDGHVVATWWGLQAALLFGQADEMREQLIAWLQACQQTDGGFTWQPNPSMSARSTATYTRAALRSLELLDAKPLDQRAATVFLQSLKNPDNGFAERPGWISNPLSTYHAVDALACLELTAEVDRPPSQLTDTPSPTLADPLPQNLKVFSAQIESHGTGSPRDAVLLAQRLGIHLWGAKNAKPEWMTAAQRIADQDGVAVQFVVADENYGTWIQVPGEGCYSHMSDIMAENTNAAEGALSRGEVLTWEEYRTKRLQPLEIAGGRLIWQFGENENVVRLLLDDSLDRRGFAAISTFHFGNPDFTDTEPFLHLYRGQIPFVALQDAHGQQPWWFADMTTGFRTLFLAEEPSWEGWLKALENNWTIAVRRDARTDHQLLMHSASPSVSNYVMQRLDQWNWWLDGTNSRPMCSVVAISPEETFETGYPAKGISIRVRCAWTNTGKGLLVKPLSKLLNLTVNGQVVETREIRSKSKNGMWDDVYSVYEMPEVAFSKHQVEARVQVLSTGEEIVESIRF</sequence>